<keyword evidence="2" id="KW-1185">Reference proteome</keyword>
<dbReference type="EMBL" id="ACPB03001583">
    <property type="status" value="NOT_ANNOTATED_CDS"/>
    <property type="molecule type" value="Genomic_DNA"/>
</dbReference>
<organism evidence="1 2">
    <name type="scientific">Rhodnius prolixus</name>
    <name type="common">Triatomid bug</name>
    <dbReference type="NCBI Taxonomy" id="13249"/>
    <lineage>
        <taxon>Eukaryota</taxon>
        <taxon>Metazoa</taxon>
        <taxon>Ecdysozoa</taxon>
        <taxon>Arthropoda</taxon>
        <taxon>Hexapoda</taxon>
        <taxon>Insecta</taxon>
        <taxon>Pterygota</taxon>
        <taxon>Neoptera</taxon>
        <taxon>Paraneoptera</taxon>
        <taxon>Hemiptera</taxon>
        <taxon>Heteroptera</taxon>
        <taxon>Panheteroptera</taxon>
        <taxon>Cimicomorpha</taxon>
        <taxon>Reduviidae</taxon>
        <taxon>Triatominae</taxon>
        <taxon>Rhodnius</taxon>
    </lineage>
</organism>
<reference evidence="1" key="1">
    <citation type="submission" date="2015-05" db="UniProtKB">
        <authorList>
            <consortium name="EnsemblMetazoa"/>
        </authorList>
    </citation>
    <scope>IDENTIFICATION</scope>
</reference>
<dbReference type="HOGENOM" id="CLU_1442754_0_0_1"/>
<dbReference type="STRING" id="13249.T1I5C3"/>
<evidence type="ECO:0000313" key="1">
    <source>
        <dbReference type="EnsemblMetazoa" id="RPRC011492-PA"/>
    </source>
</evidence>
<dbReference type="VEuPathDB" id="VectorBase:RPRC011492"/>
<dbReference type="EnsemblMetazoa" id="RPRC011492-RA">
    <property type="protein sequence ID" value="RPRC011492-PA"/>
    <property type="gene ID" value="RPRC011492"/>
</dbReference>
<proteinExistence type="predicted"/>
<sequence length="188" mass="21977">MDQKGKISFKNNEYAVREVRDAIDVRDAREVRDARDVRNLRDVRDARVVRDVIDARDARDVGDARDVRDVGGGSDVRDVRDARDARDARVMQMQTDEGEHDEDKRFDQCRELQGNRRDIMNCQVMTECRRRLNEVEQYSTLKLFWYCWLEQIAGNEKAHELEMVGSSHPLIGPESVSHFRIPRLMDGQ</sequence>
<dbReference type="Proteomes" id="UP000015103">
    <property type="component" value="Unassembled WGS sequence"/>
</dbReference>
<dbReference type="InParanoid" id="T1I5C3"/>
<protein>
    <submittedName>
        <fullName evidence="1">Uncharacterized protein</fullName>
    </submittedName>
</protein>
<evidence type="ECO:0000313" key="2">
    <source>
        <dbReference type="Proteomes" id="UP000015103"/>
    </source>
</evidence>
<dbReference type="AlphaFoldDB" id="T1I5C3"/>
<dbReference type="eggNOG" id="KOG0845">
    <property type="taxonomic scope" value="Eukaryota"/>
</dbReference>
<name>T1I5C3_RHOPR</name>
<accession>T1I5C3</accession>